<comment type="caution">
    <text evidence="1">The sequence shown here is derived from an EMBL/GenBank/DDBJ whole genome shotgun (WGS) entry which is preliminary data.</text>
</comment>
<dbReference type="EMBL" id="ONZP01000905">
    <property type="protein sequence ID" value="SPJ91948.1"/>
    <property type="molecule type" value="Genomic_DNA"/>
</dbReference>
<sequence length="126" mass="13329">MALYIHHTTVPSPIKECAKESIRPACADPNDLALEGTTTARDLYPGIDQVIEDIETSCIDGASRADIGTDLHVTKRGQSGNSKPVISFADGGSAEFDLVVGADGVHSTARKQFFADQGVDYSAVFS</sequence>
<accession>A0AAE8MMG6</accession>
<dbReference type="Gene3D" id="3.50.50.60">
    <property type="entry name" value="FAD/NAD(P)-binding domain"/>
    <property type="match status" value="1"/>
</dbReference>
<reference evidence="1" key="1">
    <citation type="submission" date="2018-03" db="EMBL/GenBank/DDBJ databases">
        <authorList>
            <person name="Guldener U."/>
        </authorList>
    </citation>
    <scope>NUCLEOTIDE SEQUENCE</scope>
</reference>
<dbReference type="InterPro" id="IPR036188">
    <property type="entry name" value="FAD/NAD-bd_sf"/>
</dbReference>
<dbReference type="AlphaFoldDB" id="A0AAE8MMG6"/>
<dbReference type="Proteomes" id="UP001187734">
    <property type="component" value="Unassembled WGS sequence"/>
</dbReference>
<keyword evidence="2" id="KW-1185">Reference proteome</keyword>
<proteinExistence type="predicted"/>
<dbReference type="SUPFAM" id="SSF51905">
    <property type="entry name" value="FAD/NAD(P)-binding domain"/>
    <property type="match status" value="1"/>
</dbReference>
<evidence type="ECO:0000313" key="1">
    <source>
        <dbReference type="EMBL" id="SPJ91948.1"/>
    </source>
</evidence>
<organism evidence="1 2">
    <name type="scientific">Fusarium torulosum</name>
    <dbReference type="NCBI Taxonomy" id="33205"/>
    <lineage>
        <taxon>Eukaryota</taxon>
        <taxon>Fungi</taxon>
        <taxon>Dikarya</taxon>
        <taxon>Ascomycota</taxon>
        <taxon>Pezizomycotina</taxon>
        <taxon>Sordariomycetes</taxon>
        <taxon>Hypocreomycetidae</taxon>
        <taxon>Hypocreales</taxon>
        <taxon>Nectriaceae</taxon>
        <taxon>Fusarium</taxon>
    </lineage>
</organism>
<evidence type="ECO:0008006" key="3">
    <source>
        <dbReference type="Google" id="ProtNLM"/>
    </source>
</evidence>
<gene>
    <name evidence="1" type="ORF">FTOL_13602</name>
</gene>
<name>A0AAE8MMG6_9HYPO</name>
<evidence type="ECO:0000313" key="2">
    <source>
        <dbReference type="Proteomes" id="UP001187734"/>
    </source>
</evidence>
<protein>
    <recommendedName>
        <fullName evidence="3">FAD-binding domain-containing protein</fullName>
    </recommendedName>
</protein>